<protein>
    <submittedName>
        <fullName evidence="3">Gfo/Idh/MocA family oxidoreductase</fullName>
    </submittedName>
</protein>
<dbReference type="NCBIfam" id="TIGR01761">
    <property type="entry name" value="thiaz-red"/>
    <property type="match status" value="1"/>
</dbReference>
<dbReference type="InterPro" id="IPR048655">
    <property type="entry name" value="Irp3-like_C"/>
</dbReference>
<dbReference type="InterPro" id="IPR000683">
    <property type="entry name" value="Gfo/Idh/MocA-like_OxRdtase_N"/>
</dbReference>
<evidence type="ECO:0000259" key="1">
    <source>
        <dbReference type="Pfam" id="PF01408"/>
    </source>
</evidence>
<proteinExistence type="predicted"/>
<comment type="caution">
    <text evidence="3">The sequence shown here is derived from an EMBL/GenBank/DDBJ whole genome shotgun (WGS) entry which is preliminary data.</text>
</comment>
<reference evidence="3 4" key="1">
    <citation type="submission" date="2020-08" db="EMBL/GenBank/DDBJ databases">
        <title>Novel species isolated from subtropical streams in China.</title>
        <authorList>
            <person name="Lu H."/>
        </authorList>
    </citation>
    <scope>NUCLEOTIDE SEQUENCE [LARGE SCALE GENOMIC DNA]</scope>
    <source>
        <strain evidence="3 4">CY18W</strain>
    </source>
</reference>
<dbReference type="InterPro" id="IPR051450">
    <property type="entry name" value="Gfo/Idh/MocA_Oxidoreductases"/>
</dbReference>
<dbReference type="Gene3D" id="3.30.360.10">
    <property type="entry name" value="Dihydrodipicolinate Reductase, domain 2"/>
    <property type="match status" value="1"/>
</dbReference>
<name>A0ABR6ZT52_9BURK</name>
<dbReference type="Proteomes" id="UP000650424">
    <property type="component" value="Unassembled WGS sequence"/>
</dbReference>
<dbReference type="PANTHER" id="PTHR43377:SF1">
    <property type="entry name" value="BILIVERDIN REDUCTASE A"/>
    <property type="match status" value="1"/>
</dbReference>
<accession>A0ABR6ZT52</accession>
<feature type="domain" description="Thiazolinyl imine reductase-like C-terminal" evidence="2">
    <location>
        <begin position="143"/>
        <end position="239"/>
    </location>
</feature>
<dbReference type="Pfam" id="PF01408">
    <property type="entry name" value="GFO_IDH_MocA"/>
    <property type="match status" value="1"/>
</dbReference>
<gene>
    <name evidence="3" type="ORF">H8L32_16310</name>
</gene>
<feature type="domain" description="Gfo/Idh/MocA-like oxidoreductase N-terminal" evidence="1">
    <location>
        <begin position="1"/>
        <end position="115"/>
    </location>
</feature>
<dbReference type="Pfam" id="PF21390">
    <property type="entry name" value="Irp3-like_C"/>
    <property type="match status" value="1"/>
</dbReference>
<dbReference type="InterPro" id="IPR036291">
    <property type="entry name" value="NAD(P)-bd_dom_sf"/>
</dbReference>
<organism evidence="3 4">
    <name type="scientific">Undibacterium hunanense</name>
    <dbReference type="NCBI Taxonomy" id="2762292"/>
    <lineage>
        <taxon>Bacteria</taxon>
        <taxon>Pseudomonadati</taxon>
        <taxon>Pseudomonadota</taxon>
        <taxon>Betaproteobacteria</taxon>
        <taxon>Burkholderiales</taxon>
        <taxon>Oxalobacteraceae</taxon>
        <taxon>Undibacterium</taxon>
    </lineage>
</organism>
<dbReference type="Gene3D" id="3.40.50.720">
    <property type="entry name" value="NAD(P)-binding Rossmann-like Domain"/>
    <property type="match status" value="1"/>
</dbReference>
<keyword evidence="4" id="KW-1185">Reference proteome</keyword>
<evidence type="ECO:0000313" key="4">
    <source>
        <dbReference type="Proteomes" id="UP000650424"/>
    </source>
</evidence>
<dbReference type="EMBL" id="JACOGF010000008">
    <property type="protein sequence ID" value="MBC3919056.1"/>
    <property type="molecule type" value="Genomic_DNA"/>
</dbReference>
<evidence type="ECO:0000313" key="3">
    <source>
        <dbReference type="EMBL" id="MBC3919056.1"/>
    </source>
</evidence>
<dbReference type="PANTHER" id="PTHR43377">
    <property type="entry name" value="BILIVERDIN REDUCTASE A"/>
    <property type="match status" value="1"/>
</dbReference>
<sequence>MRVLVCGSNYGATYIRALTASQDSVRLAGILSTGSARSMAYAHQAQVPHYTDVASIPDGSIDIACVAVPGETGNQLSLALLSKGIHVICEHPIGPEQMRKALAVAQEHGRLFQVNAHFADLLAPQAFFQGLAVAQHMGPPLHFDLAANLRTLYSSLDIVGRALGSLADIQVIPPVATGDSPPMFASLLLVSPTLHISLLCQNFASAADDGTATLLNHRCSATFAHGNLLLAESNGPVLWFPSPVSMPIPQWRNYLPVDMNQIDAHALQQQRDQANRMVIKQMVATIHGQALAAHQPPAHQQPEYLLALASVWEQVLYALQPAIGQRVA</sequence>
<dbReference type="RefSeq" id="WP_186948326.1">
    <property type="nucleotide sequence ID" value="NZ_JACOGF010000008.1"/>
</dbReference>
<evidence type="ECO:0000259" key="2">
    <source>
        <dbReference type="Pfam" id="PF21390"/>
    </source>
</evidence>
<dbReference type="SUPFAM" id="SSF51735">
    <property type="entry name" value="NAD(P)-binding Rossmann-fold domains"/>
    <property type="match status" value="1"/>
</dbReference>
<dbReference type="InterPro" id="IPR010091">
    <property type="entry name" value="Thiazolinyl_imide_reductase"/>
</dbReference>